<gene>
    <name evidence="3" type="ORF">HFP15_34895</name>
</gene>
<dbReference type="InterPro" id="IPR032466">
    <property type="entry name" value="Metal_Hydrolase"/>
</dbReference>
<proteinExistence type="predicted"/>
<evidence type="ECO:0000259" key="2">
    <source>
        <dbReference type="Pfam" id="PF04909"/>
    </source>
</evidence>
<comment type="caution">
    <text evidence="3">The sequence shown here is derived from an EMBL/GenBank/DDBJ whole genome shotgun (WGS) entry which is preliminary data.</text>
</comment>
<dbReference type="SUPFAM" id="SSF51556">
    <property type="entry name" value="Metallo-dependent hydrolases"/>
    <property type="match status" value="1"/>
</dbReference>
<reference evidence="3 4" key="1">
    <citation type="submission" date="2020-04" db="EMBL/GenBank/DDBJ databases">
        <title>Novel species.</title>
        <authorList>
            <person name="Teo W.F.A."/>
            <person name="Lipun K."/>
            <person name="Srisuk N."/>
            <person name="Duangmal K."/>
        </authorList>
    </citation>
    <scope>NUCLEOTIDE SEQUENCE [LARGE SCALE GENOMIC DNA]</scope>
    <source>
        <strain evidence="3 4">K13G38</strain>
    </source>
</reference>
<dbReference type="PANTHER" id="PTHR21240">
    <property type="entry name" value="2-AMINO-3-CARBOXYLMUCONATE-6-SEMIALDEHYDE DECARBOXYLASE"/>
    <property type="match status" value="1"/>
</dbReference>
<dbReference type="RefSeq" id="WP_168521523.1">
    <property type="nucleotide sequence ID" value="NZ_JAAXLS010000047.1"/>
</dbReference>
<organism evidence="3 4">
    <name type="scientific">Amycolatopsis acididurans</name>
    <dbReference type="NCBI Taxonomy" id="2724524"/>
    <lineage>
        <taxon>Bacteria</taxon>
        <taxon>Bacillati</taxon>
        <taxon>Actinomycetota</taxon>
        <taxon>Actinomycetes</taxon>
        <taxon>Pseudonocardiales</taxon>
        <taxon>Pseudonocardiaceae</taxon>
        <taxon>Amycolatopsis</taxon>
    </lineage>
</organism>
<evidence type="ECO:0000313" key="4">
    <source>
        <dbReference type="Proteomes" id="UP000715441"/>
    </source>
</evidence>
<dbReference type="PANTHER" id="PTHR21240:SF19">
    <property type="entry name" value="CATALYTIC_ HYDROLASE"/>
    <property type="match status" value="1"/>
</dbReference>
<keyword evidence="1" id="KW-0456">Lyase</keyword>
<dbReference type="Gene3D" id="3.20.20.140">
    <property type="entry name" value="Metal-dependent hydrolases"/>
    <property type="match status" value="1"/>
</dbReference>
<dbReference type="EMBL" id="JAAXLS010000047">
    <property type="protein sequence ID" value="NKQ58061.1"/>
    <property type="molecule type" value="Genomic_DNA"/>
</dbReference>
<dbReference type="InterPro" id="IPR006680">
    <property type="entry name" value="Amidohydro-rel"/>
</dbReference>
<keyword evidence="4" id="KW-1185">Reference proteome</keyword>
<evidence type="ECO:0000256" key="1">
    <source>
        <dbReference type="ARBA" id="ARBA00023239"/>
    </source>
</evidence>
<feature type="domain" description="Amidohydrolase-related" evidence="2">
    <location>
        <begin position="85"/>
        <end position="290"/>
    </location>
</feature>
<dbReference type="InterPro" id="IPR032465">
    <property type="entry name" value="ACMSD"/>
</dbReference>
<sequence length="296" mass="33544">MVAEDRARVIEFLRAKSPDGIIDVYVNGNAPELGAKWSGEGAPAGLDIFGKTVAPKETVEQLVEQMDLWGIKKVLLSTPTTSADRTYEDDHRWALDVVQKYPDRFALAVRADPNDGVRAVRALDSMVRNDGARALRITPVRWGKPINDKIYYPLLSKCAELDIPVTVTTGISAPRLPSEIQNPIYFDEVCYFFPELTIVSTHGGEPWQNVLVKLMAKWPNLYHMISAFVPKYYPRETVDFLRSSRGRDKVMFATDYPLVQWDRAMLELADLDLPDAAWRAFLHDNADRVFWRGGED</sequence>
<dbReference type="Pfam" id="PF04909">
    <property type="entry name" value="Amidohydro_2"/>
    <property type="match status" value="1"/>
</dbReference>
<evidence type="ECO:0000313" key="3">
    <source>
        <dbReference type="EMBL" id="NKQ58061.1"/>
    </source>
</evidence>
<accession>A0ABX1JFT7</accession>
<dbReference type="Proteomes" id="UP000715441">
    <property type="component" value="Unassembled WGS sequence"/>
</dbReference>
<protein>
    <submittedName>
        <fullName evidence="3">Amidohydrolase</fullName>
    </submittedName>
</protein>
<name>A0ABX1JFT7_9PSEU</name>